<name>A0A1M7GHJ5_XYLRU</name>
<evidence type="ECO:0000313" key="3">
    <source>
        <dbReference type="EMBL" id="SHM15417.1"/>
    </source>
</evidence>
<keyword evidence="3" id="KW-0808">Transferase</keyword>
<evidence type="ECO:0000259" key="2">
    <source>
        <dbReference type="Pfam" id="PF13439"/>
    </source>
</evidence>
<dbReference type="PANTHER" id="PTHR45947:SF3">
    <property type="entry name" value="SULFOQUINOVOSYL TRANSFERASE SQD2"/>
    <property type="match status" value="1"/>
</dbReference>
<protein>
    <submittedName>
        <fullName evidence="3">Glycosyltransferase involved in cell wall bisynthesis</fullName>
    </submittedName>
</protein>
<accession>A0A1M7GHJ5</accession>
<dbReference type="InterPro" id="IPR050194">
    <property type="entry name" value="Glycosyltransferase_grp1"/>
</dbReference>
<feature type="domain" description="Glycosyl transferase family 1" evidence="1">
    <location>
        <begin position="202"/>
        <end position="349"/>
    </location>
</feature>
<evidence type="ECO:0000313" key="4">
    <source>
        <dbReference type="Proteomes" id="UP000184280"/>
    </source>
</evidence>
<dbReference type="InterPro" id="IPR028098">
    <property type="entry name" value="Glyco_trans_4-like_N"/>
</dbReference>
<dbReference type="PANTHER" id="PTHR45947">
    <property type="entry name" value="SULFOQUINOVOSYL TRANSFERASE SQD2"/>
    <property type="match status" value="1"/>
</dbReference>
<dbReference type="InterPro" id="IPR001296">
    <property type="entry name" value="Glyco_trans_1"/>
</dbReference>
<gene>
    <name evidence="3" type="ORF">SAMN04488494_1465</name>
</gene>
<sequence>MHILEIPSFFTPYGGEFCLEQAKALKALGHEVRILSNVQLGITIGGKDFLVLPSCRFEHERDGITIYQSYQRGLPRMVHHNVMRWVNIVCSMFTEYVAKYGKPDILHAHCAKWAGYAAMIISREYGIPYVITEHLPKLILEPELGPAPSTAWQVPLLKEAYHEAAQVITVSDELVAELADYFGHDFCHVTISNVVDTDFYAFKKRQPLDGRPFVFCCPAVFNHRKGYDVLFKAFALLAKVCPETELHIAGRGTDSKDCRKLMRFYGLKGNVTCHGALDAEGMKRLYYQSDALVLATRNESQGLVIAEAMSTGIPAISTQGVPKSMQLDAGFRYVPVGDAEALMKEMQKAVGRPVTEEEGRHLAELVERRFAPSVIGAQIAEVMTGTWPRS</sequence>
<evidence type="ECO:0000259" key="1">
    <source>
        <dbReference type="Pfam" id="PF00534"/>
    </source>
</evidence>
<dbReference type="RefSeq" id="WP_081358131.1">
    <property type="nucleotide sequence ID" value="NZ_FOLF01000003.1"/>
</dbReference>
<dbReference type="EMBL" id="FRCJ01000002">
    <property type="protein sequence ID" value="SHM15417.1"/>
    <property type="molecule type" value="Genomic_DNA"/>
</dbReference>
<dbReference type="GO" id="GO:0016758">
    <property type="term" value="F:hexosyltransferase activity"/>
    <property type="evidence" value="ECO:0007669"/>
    <property type="project" value="TreeGrafter"/>
</dbReference>
<dbReference type="Pfam" id="PF13439">
    <property type="entry name" value="Glyco_transf_4"/>
    <property type="match status" value="1"/>
</dbReference>
<dbReference type="SUPFAM" id="SSF53756">
    <property type="entry name" value="UDP-Glycosyltransferase/glycogen phosphorylase"/>
    <property type="match status" value="1"/>
</dbReference>
<dbReference type="OrthoDB" id="9811239at2"/>
<dbReference type="AlphaFoldDB" id="A0A1M7GHJ5"/>
<feature type="domain" description="Glycosyltransferase subfamily 4-like N-terminal" evidence="2">
    <location>
        <begin position="17"/>
        <end position="198"/>
    </location>
</feature>
<organism evidence="3 4">
    <name type="scientific">Xylanibacter ruminicola</name>
    <name type="common">Prevotella ruminicola</name>
    <dbReference type="NCBI Taxonomy" id="839"/>
    <lineage>
        <taxon>Bacteria</taxon>
        <taxon>Pseudomonadati</taxon>
        <taxon>Bacteroidota</taxon>
        <taxon>Bacteroidia</taxon>
        <taxon>Bacteroidales</taxon>
        <taxon>Prevotellaceae</taxon>
        <taxon>Xylanibacter</taxon>
    </lineage>
</organism>
<proteinExistence type="predicted"/>
<dbReference type="Gene3D" id="3.40.50.2000">
    <property type="entry name" value="Glycogen Phosphorylase B"/>
    <property type="match status" value="2"/>
</dbReference>
<reference evidence="3 4" key="1">
    <citation type="submission" date="2016-11" db="EMBL/GenBank/DDBJ databases">
        <authorList>
            <person name="Jaros S."/>
            <person name="Januszkiewicz K."/>
            <person name="Wedrychowicz H."/>
        </authorList>
    </citation>
    <scope>NUCLEOTIDE SEQUENCE [LARGE SCALE GENOMIC DNA]</scope>
    <source>
        <strain evidence="3 4">BPI-34</strain>
    </source>
</reference>
<dbReference type="Proteomes" id="UP000184280">
    <property type="component" value="Unassembled WGS sequence"/>
</dbReference>
<dbReference type="Pfam" id="PF00534">
    <property type="entry name" value="Glycos_transf_1"/>
    <property type="match status" value="1"/>
</dbReference>